<evidence type="ECO:0000313" key="1">
    <source>
        <dbReference type="EMBL" id="MFC6662563.1"/>
    </source>
</evidence>
<sequence>MDETVEALRHSLTEGYLDPADREVLYSLTKERLGVISSQGRPLPATLVQVYQRLKPQPRRPRGLRA</sequence>
<protein>
    <submittedName>
        <fullName evidence="1">Uncharacterized protein</fullName>
    </submittedName>
</protein>
<dbReference type="RefSeq" id="WP_380058537.1">
    <property type="nucleotide sequence ID" value="NZ_JBHSWB010000002.1"/>
</dbReference>
<keyword evidence="2" id="KW-1185">Reference proteome</keyword>
<evidence type="ECO:0000313" key="2">
    <source>
        <dbReference type="Proteomes" id="UP001596317"/>
    </source>
</evidence>
<organism evidence="1 2">
    <name type="scientific">Deinococcus multiflagellatus</name>
    <dbReference type="NCBI Taxonomy" id="1656887"/>
    <lineage>
        <taxon>Bacteria</taxon>
        <taxon>Thermotogati</taxon>
        <taxon>Deinococcota</taxon>
        <taxon>Deinococci</taxon>
        <taxon>Deinococcales</taxon>
        <taxon>Deinococcaceae</taxon>
        <taxon>Deinococcus</taxon>
    </lineage>
</organism>
<dbReference type="EMBL" id="JBHSWB010000002">
    <property type="protein sequence ID" value="MFC6662563.1"/>
    <property type="molecule type" value="Genomic_DNA"/>
</dbReference>
<proteinExistence type="predicted"/>
<gene>
    <name evidence="1" type="ORF">ACFP90_21135</name>
</gene>
<accession>A0ABW1ZPP9</accession>
<reference evidence="2" key="1">
    <citation type="journal article" date="2019" name="Int. J. Syst. Evol. Microbiol.">
        <title>The Global Catalogue of Microorganisms (GCM) 10K type strain sequencing project: providing services to taxonomists for standard genome sequencing and annotation.</title>
        <authorList>
            <consortium name="The Broad Institute Genomics Platform"/>
            <consortium name="The Broad Institute Genome Sequencing Center for Infectious Disease"/>
            <person name="Wu L."/>
            <person name="Ma J."/>
        </authorList>
    </citation>
    <scope>NUCLEOTIDE SEQUENCE [LARGE SCALE GENOMIC DNA]</scope>
    <source>
        <strain evidence="2">CCUG 63830</strain>
    </source>
</reference>
<dbReference type="Proteomes" id="UP001596317">
    <property type="component" value="Unassembled WGS sequence"/>
</dbReference>
<name>A0ABW1ZPP9_9DEIO</name>
<comment type="caution">
    <text evidence="1">The sequence shown here is derived from an EMBL/GenBank/DDBJ whole genome shotgun (WGS) entry which is preliminary data.</text>
</comment>